<sequence>MEKIAVKRIYDAVDAADGRRILVDRLWPRGVSKDRAQLTLWMKEVAPSAELREWYHRQPEDMADRFETFKARYEAELADASMRGSLERLRTWAEEGKVTLLYAANTGEWNHARVLKEFLDKSQRTHLVSNRRE</sequence>
<name>A0A5R9GC80_9BACL</name>
<evidence type="ECO:0000313" key="2">
    <source>
        <dbReference type="Proteomes" id="UP000309676"/>
    </source>
</evidence>
<dbReference type="OrthoDB" id="9790745at2"/>
<reference evidence="1 2" key="1">
    <citation type="submission" date="2019-05" db="EMBL/GenBank/DDBJ databases">
        <authorList>
            <person name="Narsing Rao M.P."/>
            <person name="Li W.J."/>
        </authorList>
    </citation>
    <scope>NUCLEOTIDE SEQUENCE [LARGE SCALE GENOMIC DNA]</scope>
    <source>
        <strain evidence="1 2">SYSU_K30003</strain>
    </source>
</reference>
<accession>A0A5R9GC80</accession>
<dbReference type="PANTHER" id="PTHR36849:SF1">
    <property type="entry name" value="CYTOPLASMIC PROTEIN"/>
    <property type="match status" value="1"/>
</dbReference>
<dbReference type="InterPro" id="IPR052552">
    <property type="entry name" value="YeaO-like"/>
</dbReference>
<organism evidence="1 2">
    <name type="scientific">Paenibacillus antri</name>
    <dbReference type="NCBI Taxonomy" id="2582848"/>
    <lineage>
        <taxon>Bacteria</taxon>
        <taxon>Bacillati</taxon>
        <taxon>Bacillota</taxon>
        <taxon>Bacilli</taxon>
        <taxon>Bacillales</taxon>
        <taxon>Paenibacillaceae</taxon>
        <taxon>Paenibacillus</taxon>
    </lineage>
</organism>
<gene>
    <name evidence="1" type="ORF">FE782_01690</name>
</gene>
<proteinExistence type="predicted"/>
<dbReference type="AlphaFoldDB" id="A0A5R9GC80"/>
<keyword evidence="2" id="KW-1185">Reference proteome</keyword>
<comment type="caution">
    <text evidence="1">The sequence shown here is derived from an EMBL/GenBank/DDBJ whole genome shotgun (WGS) entry which is preliminary data.</text>
</comment>
<dbReference type="RefSeq" id="WP_138191841.1">
    <property type="nucleotide sequence ID" value="NZ_VCIW01000001.1"/>
</dbReference>
<evidence type="ECO:0000313" key="1">
    <source>
        <dbReference type="EMBL" id="TLS54082.1"/>
    </source>
</evidence>
<dbReference type="PANTHER" id="PTHR36849">
    <property type="entry name" value="CYTOPLASMIC PROTEIN-RELATED"/>
    <property type="match status" value="1"/>
</dbReference>
<dbReference type="Pfam" id="PF22752">
    <property type="entry name" value="DUF488-N3i"/>
    <property type="match status" value="1"/>
</dbReference>
<dbReference type="Proteomes" id="UP000309676">
    <property type="component" value="Unassembled WGS sequence"/>
</dbReference>
<protein>
    <submittedName>
        <fullName evidence="1">DUF488 family protein</fullName>
    </submittedName>
</protein>
<dbReference type="EMBL" id="VCIW01000001">
    <property type="protein sequence ID" value="TLS54082.1"/>
    <property type="molecule type" value="Genomic_DNA"/>
</dbReference>